<dbReference type="InterPro" id="IPR025997">
    <property type="entry name" value="SBP_2_dom"/>
</dbReference>
<evidence type="ECO:0000313" key="5">
    <source>
        <dbReference type="Proteomes" id="UP000463051"/>
    </source>
</evidence>
<dbReference type="EMBL" id="WJXB01000003">
    <property type="protein sequence ID" value="MRN53719.1"/>
    <property type="molecule type" value="Genomic_DNA"/>
</dbReference>
<name>A0A7X2H560_9BACL</name>
<organism evidence="4 5">
    <name type="scientific">Paenibacillus monticola</name>
    <dbReference type="NCBI Taxonomy" id="2666075"/>
    <lineage>
        <taxon>Bacteria</taxon>
        <taxon>Bacillati</taxon>
        <taxon>Bacillota</taxon>
        <taxon>Bacilli</taxon>
        <taxon>Bacillales</taxon>
        <taxon>Paenibacillaceae</taxon>
        <taxon>Paenibacillus</taxon>
    </lineage>
</organism>
<dbReference type="GO" id="GO:0030288">
    <property type="term" value="C:outer membrane-bounded periplasmic space"/>
    <property type="evidence" value="ECO:0007669"/>
    <property type="project" value="TreeGrafter"/>
</dbReference>
<gene>
    <name evidence="4" type="ORF">GJB61_12005</name>
</gene>
<evidence type="ECO:0000256" key="1">
    <source>
        <dbReference type="ARBA" id="ARBA00004196"/>
    </source>
</evidence>
<proteinExistence type="inferred from homology"/>
<dbReference type="AlphaFoldDB" id="A0A7X2H560"/>
<accession>A0A7X2H560</accession>
<evidence type="ECO:0000313" key="4">
    <source>
        <dbReference type="EMBL" id="MRN53719.1"/>
    </source>
</evidence>
<reference evidence="4 5" key="1">
    <citation type="submission" date="2019-11" db="EMBL/GenBank/DDBJ databases">
        <title>Paenibacillus monticola sp. nov., a novel PGPR strain isolated from mountain sample in China.</title>
        <authorList>
            <person name="Zhao Q."/>
            <person name="Li H.-P."/>
            <person name="Zhang J.-L."/>
        </authorList>
    </citation>
    <scope>NUCLEOTIDE SEQUENCE [LARGE SCALE GENOMIC DNA]</scope>
    <source>
        <strain evidence="4 5">LC-T2</strain>
    </source>
</reference>
<dbReference type="PANTHER" id="PTHR30036:SF7">
    <property type="entry name" value="ABC TRANSPORTER PERIPLASMIC-BINDING PROTEIN YPHF"/>
    <property type="match status" value="1"/>
</dbReference>
<sequence length="321" mass="34808">MKFGSGNERHLLLPIMIVILLLSGCGAGAERSGMEGLAEASPLPSVELGAPPLVFGIIYPMVNPTYETITENAEAAAASHNIKLQVQAPDEANLEQQIRIMEMMIKQEVDGIAIDPVDSQALVQVINQAVSKGIPVVCFESDSPDSQRVAFIGADNYKTGSIIGQAVNRLLNGRGMVLVESGMPHMLGLGQRLAGLQDYLNNHTEIDVLDIRNNNGSEEGAMRQLEQMISEHPHFSALISLDFVSSSSSILVWKAKGLKRYNVALGLTPAVKESLQNGQITQIISQNEQHWGEAIIRTLLTIAEGRKVPEFVNTGITEIYE</sequence>
<dbReference type="Pfam" id="PF13407">
    <property type="entry name" value="Peripla_BP_4"/>
    <property type="match status" value="1"/>
</dbReference>
<dbReference type="RefSeq" id="WP_154118716.1">
    <property type="nucleotide sequence ID" value="NZ_WJXB01000003.1"/>
</dbReference>
<dbReference type="GO" id="GO:0030246">
    <property type="term" value="F:carbohydrate binding"/>
    <property type="evidence" value="ECO:0007669"/>
    <property type="project" value="TreeGrafter"/>
</dbReference>
<dbReference type="InterPro" id="IPR050555">
    <property type="entry name" value="Bact_Solute-Bind_Prot2"/>
</dbReference>
<dbReference type="PANTHER" id="PTHR30036">
    <property type="entry name" value="D-XYLOSE-BINDING PERIPLASMIC PROTEIN"/>
    <property type="match status" value="1"/>
</dbReference>
<evidence type="ECO:0000259" key="3">
    <source>
        <dbReference type="Pfam" id="PF13407"/>
    </source>
</evidence>
<dbReference type="Gene3D" id="3.40.50.2300">
    <property type="match status" value="2"/>
</dbReference>
<evidence type="ECO:0000256" key="2">
    <source>
        <dbReference type="ARBA" id="ARBA00007639"/>
    </source>
</evidence>
<comment type="subcellular location">
    <subcellularLocation>
        <location evidence="1">Cell envelope</location>
    </subcellularLocation>
</comment>
<comment type="similarity">
    <text evidence="2">Belongs to the bacterial solute-binding protein 2 family.</text>
</comment>
<comment type="caution">
    <text evidence="4">The sequence shown here is derived from an EMBL/GenBank/DDBJ whole genome shotgun (WGS) entry which is preliminary data.</text>
</comment>
<dbReference type="Proteomes" id="UP000463051">
    <property type="component" value="Unassembled WGS sequence"/>
</dbReference>
<protein>
    <submittedName>
        <fullName evidence="4">Substrate-binding domain-containing protein</fullName>
    </submittedName>
</protein>
<dbReference type="PROSITE" id="PS51257">
    <property type="entry name" value="PROKAR_LIPOPROTEIN"/>
    <property type="match status" value="1"/>
</dbReference>
<dbReference type="InterPro" id="IPR028082">
    <property type="entry name" value="Peripla_BP_I"/>
</dbReference>
<keyword evidence="5" id="KW-1185">Reference proteome</keyword>
<feature type="domain" description="Periplasmic binding protein" evidence="3">
    <location>
        <begin position="61"/>
        <end position="307"/>
    </location>
</feature>
<dbReference type="SUPFAM" id="SSF53822">
    <property type="entry name" value="Periplasmic binding protein-like I"/>
    <property type="match status" value="1"/>
</dbReference>